<dbReference type="STRING" id="1797785.A3B45_02395"/>
<dbReference type="Gene3D" id="3.40.630.30">
    <property type="match status" value="2"/>
</dbReference>
<evidence type="ECO:0008006" key="9">
    <source>
        <dbReference type="Google" id="ProtNLM"/>
    </source>
</evidence>
<dbReference type="GO" id="GO:0009252">
    <property type="term" value="P:peptidoglycan biosynthetic process"/>
    <property type="evidence" value="ECO:0007669"/>
    <property type="project" value="UniProtKB-KW"/>
</dbReference>
<evidence type="ECO:0000256" key="1">
    <source>
        <dbReference type="ARBA" id="ARBA00009943"/>
    </source>
</evidence>
<proteinExistence type="inferred from homology"/>
<dbReference type="EMBL" id="MFDM01000011">
    <property type="protein sequence ID" value="OGE43857.1"/>
    <property type="molecule type" value="Genomic_DNA"/>
</dbReference>
<accession>A0A1F5KSE2</accession>
<dbReference type="GO" id="GO:0071555">
    <property type="term" value="P:cell wall organization"/>
    <property type="evidence" value="ECO:0007669"/>
    <property type="project" value="UniProtKB-KW"/>
</dbReference>
<evidence type="ECO:0000256" key="2">
    <source>
        <dbReference type="ARBA" id="ARBA00022679"/>
    </source>
</evidence>
<keyword evidence="2" id="KW-0808">Transferase</keyword>
<keyword evidence="4" id="KW-0573">Peptidoglycan synthesis</keyword>
<evidence type="ECO:0000256" key="4">
    <source>
        <dbReference type="ARBA" id="ARBA00022984"/>
    </source>
</evidence>
<evidence type="ECO:0000256" key="3">
    <source>
        <dbReference type="ARBA" id="ARBA00022960"/>
    </source>
</evidence>
<evidence type="ECO:0000313" key="7">
    <source>
        <dbReference type="EMBL" id="OGE43857.1"/>
    </source>
</evidence>
<dbReference type="PANTHER" id="PTHR36174">
    <property type="entry name" value="LIPID II:GLYCINE GLYCYLTRANSFERASE"/>
    <property type="match status" value="1"/>
</dbReference>
<keyword evidence="5" id="KW-0012">Acyltransferase</keyword>
<keyword evidence="3" id="KW-0133">Cell shape</keyword>
<protein>
    <recommendedName>
        <fullName evidence="9">BioF2-like acetyltransferase domain-containing protein</fullName>
    </recommendedName>
</protein>
<dbReference type="InterPro" id="IPR050644">
    <property type="entry name" value="PG_Glycine_Bridge_Synth"/>
</dbReference>
<comment type="similarity">
    <text evidence="1">Belongs to the FemABX family.</text>
</comment>
<dbReference type="InterPro" id="IPR003447">
    <property type="entry name" value="FEMABX"/>
</dbReference>
<dbReference type="GO" id="GO:0008360">
    <property type="term" value="P:regulation of cell shape"/>
    <property type="evidence" value="ECO:0007669"/>
    <property type="project" value="UniProtKB-KW"/>
</dbReference>
<gene>
    <name evidence="7" type="ORF">A3B45_02395</name>
</gene>
<dbReference type="SUPFAM" id="SSF55729">
    <property type="entry name" value="Acyl-CoA N-acyltransferases (Nat)"/>
    <property type="match status" value="2"/>
</dbReference>
<evidence type="ECO:0000256" key="6">
    <source>
        <dbReference type="ARBA" id="ARBA00023316"/>
    </source>
</evidence>
<organism evidence="7 8">
    <name type="scientific">Candidatus Daviesbacteria bacterium RIFCSPLOWO2_01_FULL_39_12</name>
    <dbReference type="NCBI Taxonomy" id="1797785"/>
    <lineage>
        <taxon>Bacteria</taxon>
        <taxon>Candidatus Daviesiibacteriota</taxon>
    </lineage>
</organism>
<dbReference type="PANTHER" id="PTHR36174:SF1">
    <property type="entry name" value="LIPID II:GLYCINE GLYCYLTRANSFERASE"/>
    <property type="match status" value="1"/>
</dbReference>
<keyword evidence="6" id="KW-0961">Cell wall biogenesis/degradation</keyword>
<dbReference type="Proteomes" id="UP000178565">
    <property type="component" value="Unassembled WGS sequence"/>
</dbReference>
<dbReference type="GO" id="GO:0016755">
    <property type="term" value="F:aminoacyltransferase activity"/>
    <property type="evidence" value="ECO:0007669"/>
    <property type="project" value="InterPro"/>
</dbReference>
<name>A0A1F5KSE2_9BACT</name>
<evidence type="ECO:0000313" key="8">
    <source>
        <dbReference type="Proteomes" id="UP000178565"/>
    </source>
</evidence>
<reference evidence="7 8" key="1">
    <citation type="journal article" date="2016" name="Nat. Commun.">
        <title>Thousands of microbial genomes shed light on interconnected biogeochemical processes in an aquifer system.</title>
        <authorList>
            <person name="Anantharaman K."/>
            <person name="Brown C.T."/>
            <person name="Hug L.A."/>
            <person name="Sharon I."/>
            <person name="Castelle C.J."/>
            <person name="Probst A.J."/>
            <person name="Thomas B.C."/>
            <person name="Singh A."/>
            <person name="Wilkins M.J."/>
            <person name="Karaoz U."/>
            <person name="Brodie E.L."/>
            <person name="Williams K.H."/>
            <person name="Hubbard S.S."/>
            <person name="Banfield J.F."/>
        </authorList>
    </citation>
    <scope>NUCLEOTIDE SEQUENCE [LARGE SCALE GENOMIC DNA]</scope>
</reference>
<evidence type="ECO:0000256" key="5">
    <source>
        <dbReference type="ARBA" id="ARBA00023315"/>
    </source>
</evidence>
<comment type="caution">
    <text evidence="7">The sequence shown here is derived from an EMBL/GenBank/DDBJ whole genome shotgun (WGS) entry which is preliminary data.</text>
</comment>
<sequence length="336" mass="39062">MDLRPITDKQKSQYNKFVTHVIQSWEWGEARKSLGTPVLRYGLYKNGKLSKVFQLTLHKIPFTNKYVGYLPKGPAPDKNLADALLKIGKENNCAFVKVEPDIEVTGNKTQVTSKFIKSPKPLFTKYNFVLDLTKSEEELLKNLHPKTRYNIKIAQKHGVQVEERVDDEAFKIYLKLYFETTKRQGYHGHNETYHRKVWETLRASDMARLLITTYKDQSLTAWVLLNFKNTLYYLYGGSSKIHPEVMANNLVCWEAIKLGKKMGLKYFNMWGAANTPDPVPSDPYYGFHRFKQGYGGKLVEYIGTYDLVFNWPIYLAFTAIDKLMPLKVFLLKLFKK</sequence>
<dbReference type="InterPro" id="IPR016181">
    <property type="entry name" value="Acyl_CoA_acyltransferase"/>
</dbReference>
<dbReference type="PROSITE" id="PS51191">
    <property type="entry name" value="FEMABX"/>
    <property type="match status" value="1"/>
</dbReference>
<dbReference type="AlphaFoldDB" id="A0A1F5KSE2"/>
<dbReference type="Pfam" id="PF02388">
    <property type="entry name" value="FemAB"/>
    <property type="match status" value="2"/>
</dbReference>